<gene>
    <name evidence="8" type="ORF">DWY25_16725</name>
</gene>
<feature type="transmembrane region" description="Helical" evidence="7">
    <location>
        <begin position="7"/>
        <end position="29"/>
    </location>
</feature>
<dbReference type="GO" id="GO:0015109">
    <property type="term" value="F:chromate transmembrane transporter activity"/>
    <property type="evidence" value="ECO:0007669"/>
    <property type="project" value="InterPro"/>
</dbReference>
<keyword evidence="3" id="KW-1003">Cell membrane</keyword>
<protein>
    <submittedName>
        <fullName evidence="8">Chromate transporter</fullName>
    </submittedName>
</protein>
<keyword evidence="6 7" id="KW-0472">Membrane</keyword>
<reference evidence="8 9" key="1">
    <citation type="submission" date="2018-08" db="EMBL/GenBank/DDBJ databases">
        <title>A genome reference for cultivated species of the human gut microbiota.</title>
        <authorList>
            <person name="Zou Y."/>
            <person name="Xue W."/>
            <person name="Luo G."/>
        </authorList>
    </citation>
    <scope>NUCLEOTIDE SEQUENCE [LARGE SCALE GENOMIC DNA]</scope>
    <source>
        <strain evidence="8 9">AF24-29</strain>
    </source>
</reference>
<evidence type="ECO:0000313" key="9">
    <source>
        <dbReference type="Proteomes" id="UP000284178"/>
    </source>
</evidence>
<proteinExistence type="inferred from homology"/>
<evidence type="ECO:0000256" key="2">
    <source>
        <dbReference type="ARBA" id="ARBA00005262"/>
    </source>
</evidence>
<dbReference type="PANTHER" id="PTHR43663:SF1">
    <property type="entry name" value="CHROMATE TRANSPORTER"/>
    <property type="match status" value="1"/>
</dbReference>
<evidence type="ECO:0000256" key="1">
    <source>
        <dbReference type="ARBA" id="ARBA00004651"/>
    </source>
</evidence>
<dbReference type="GO" id="GO:0005886">
    <property type="term" value="C:plasma membrane"/>
    <property type="evidence" value="ECO:0007669"/>
    <property type="project" value="UniProtKB-SubCell"/>
</dbReference>
<dbReference type="InterPro" id="IPR052518">
    <property type="entry name" value="CHR_Transporter"/>
</dbReference>
<dbReference type="InterPro" id="IPR003370">
    <property type="entry name" value="Chromate_transpt"/>
</dbReference>
<dbReference type="Pfam" id="PF02417">
    <property type="entry name" value="Chromate_transp"/>
    <property type="match status" value="1"/>
</dbReference>
<dbReference type="EMBL" id="QRUP01000031">
    <property type="protein sequence ID" value="RGR67632.1"/>
    <property type="molecule type" value="Genomic_DNA"/>
</dbReference>
<sequence>MNLILELFFTFLKIGLFSIGGGYATLPLIQQQAVVVHPWLTLQEFTDIITLSQMTPGPLAVNTSTFVGMRLAGLAGAIAATGGCVLCGILISLGLQRFFRRNGDQKAVLHLLETLKSASVGLIAASAATIVLIALFGVSSWKQPLQFNGTALILFALSLAAIVKGKLGPVPLLILSALAGCFFYL</sequence>
<evidence type="ECO:0000256" key="6">
    <source>
        <dbReference type="ARBA" id="ARBA00023136"/>
    </source>
</evidence>
<evidence type="ECO:0000313" key="8">
    <source>
        <dbReference type="EMBL" id="RGR67632.1"/>
    </source>
</evidence>
<evidence type="ECO:0000256" key="3">
    <source>
        <dbReference type="ARBA" id="ARBA00022475"/>
    </source>
</evidence>
<evidence type="ECO:0000256" key="7">
    <source>
        <dbReference type="SAM" id="Phobius"/>
    </source>
</evidence>
<organism evidence="8 9">
    <name type="scientific">Holdemania filiformis</name>
    <dbReference type="NCBI Taxonomy" id="61171"/>
    <lineage>
        <taxon>Bacteria</taxon>
        <taxon>Bacillati</taxon>
        <taxon>Bacillota</taxon>
        <taxon>Erysipelotrichia</taxon>
        <taxon>Erysipelotrichales</taxon>
        <taxon>Erysipelotrichaceae</taxon>
        <taxon>Holdemania</taxon>
    </lineage>
</organism>
<dbReference type="PANTHER" id="PTHR43663">
    <property type="entry name" value="CHROMATE TRANSPORT PROTEIN-RELATED"/>
    <property type="match status" value="1"/>
</dbReference>
<dbReference type="Proteomes" id="UP000284178">
    <property type="component" value="Unassembled WGS sequence"/>
</dbReference>
<dbReference type="RefSeq" id="WP_117896201.1">
    <property type="nucleotide sequence ID" value="NZ_CABJCV010000031.1"/>
</dbReference>
<dbReference type="AlphaFoldDB" id="A0A412FHK5"/>
<feature type="transmembrane region" description="Helical" evidence="7">
    <location>
        <begin position="115"/>
        <end position="139"/>
    </location>
</feature>
<keyword evidence="9" id="KW-1185">Reference proteome</keyword>
<evidence type="ECO:0000256" key="5">
    <source>
        <dbReference type="ARBA" id="ARBA00022989"/>
    </source>
</evidence>
<comment type="caution">
    <text evidence="8">The sequence shown here is derived from an EMBL/GenBank/DDBJ whole genome shotgun (WGS) entry which is preliminary data.</text>
</comment>
<feature type="transmembrane region" description="Helical" evidence="7">
    <location>
        <begin position="71"/>
        <end position="95"/>
    </location>
</feature>
<accession>A0A412FHK5</accession>
<keyword evidence="4 7" id="KW-0812">Transmembrane</keyword>
<evidence type="ECO:0000256" key="4">
    <source>
        <dbReference type="ARBA" id="ARBA00022692"/>
    </source>
</evidence>
<dbReference type="GeneID" id="83017040"/>
<comment type="similarity">
    <text evidence="2">Belongs to the chromate ion transporter (CHR) (TC 2.A.51) family.</text>
</comment>
<comment type="subcellular location">
    <subcellularLocation>
        <location evidence="1">Cell membrane</location>
        <topology evidence="1">Multi-pass membrane protein</topology>
    </subcellularLocation>
</comment>
<keyword evidence="5 7" id="KW-1133">Transmembrane helix</keyword>
<name>A0A412FHK5_9FIRM</name>